<proteinExistence type="predicted"/>
<sequence>MFSNRSSGSGNPTGSRNKENETKEEQNKRDDAAMEAIVMKPTIQSGLRNREKSMNPNSPGKKIVQEKMDQYAKEKKEKKKKEVQAGMRKS</sequence>
<dbReference type="Proteomes" id="UP000297280">
    <property type="component" value="Unassembled WGS sequence"/>
</dbReference>
<evidence type="ECO:0000313" key="3">
    <source>
        <dbReference type="Proteomes" id="UP000297280"/>
    </source>
</evidence>
<feature type="compositionally biased region" description="Polar residues" evidence="1">
    <location>
        <begin position="1"/>
        <end position="15"/>
    </location>
</feature>
<name>A0A4Z1L3G3_9HELO</name>
<feature type="compositionally biased region" description="Basic and acidic residues" evidence="1">
    <location>
        <begin position="16"/>
        <end position="32"/>
    </location>
</feature>
<dbReference type="AlphaFoldDB" id="A0A4Z1L3G3"/>
<reference evidence="2 3" key="1">
    <citation type="submission" date="2017-12" db="EMBL/GenBank/DDBJ databases">
        <title>Comparative genomics of Botrytis spp.</title>
        <authorList>
            <person name="Valero-Jimenez C.A."/>
            <person name="Tapia P."/>
            <person name="Veloso J."/>
            <person name="Silva-Moreno E."/>
            <person name="Staats M."/>
            <person name="Valdes J.H."/>
            <person name="Van Kan J.A.L."/>
        </authorList>
    </citation>
    <scope>NUCLEOTIDE SEQUENCE [LARGE SCALE GENOMIC DNA]</scope>
    <source>
        <strain evidence="2 3">MUCL3349</strain>
    </source>
</reference>
<evidence type="ECO:0000256" key="1">
    <source>
        <dbReference type="SAM" id="MobiDB-lite"/>
    </source>
</evidence>
<accession>A0A4Z1L3G3</accession>
<protein>
    <submittedName>
        <fullName evidence="2">Uncharacterized protein</fullName>
    </submittedName>
</protein>
<comment type="caution">
    <text evidence="2">The sequence shown here is derived from an EMBL/GenBank/DDBJ whole genome shotgun (WGS) entry which is preliminary data.</text>
</comment>
<dbReference type="EMBL" id="PQXO01000031">
    <property type="protein sequence ID" value="TGO91340.1"/>
    <property type="molecule type" value="Genomic_DNA"/>
</dbReference>
<organism evidence="2 3">
    <name type="scientific">Botrytis porri</name>
    <dbReference type="NCBI Taxonomy" id="87229"/>
    <lineage>
        <taxon>Eukaryota</taxon>
        <taxon>Fungi</taxon>
        <taxon>Dikarya</taxon>
        <taxon>Ascomycota</taxon>
        <taxon>Pezizomycotina</taxon>
        <taxon>Leotiomycetes</taxon>
        <taxon>Helotiales</taxon>
        <taxon>Sclerotiniaceae</taxon>
        <taxon>Botrytis</taxon>
    </lineage>
</organism>
<evidence type="ECO:0000313" key="2">
    <source>
        <dbReference type="EMBL" id="TGO91340.1"/>
    </source>
</evidence>
<feature type="compositionally biased region" description="Basic and acidic residues" evidence="1">
    <location>
        <begin position="63"/>
        <end position="83"/>
    </location>
</feature>
<keyword evidence="3" id="KW-1185">Reference proteome</keyword>
<feature type="region of interest" description="Disordered" evidence="1">
    <location>
        <begin position="1"/>
        <end position="90"/>
    </location>
</feature>
<gene>
    <name evidence="2" type="ORF">BPOR_0031g00290</name>
</gene>